<comment type="similarity">
    <text evidence="1 5 6">Belongs to the peptidase S8 family.</text>
</comment>
<dbReference type="InterPro" id="IPR023827">
    <property type="entry name" value="Peptidase_S8_Asp-AS"/>
</dbReference>
<dbReference type="SUPFAM" id="SSF52743">
    <property type="entry name" value="Subtilisin-like"/>
    <property type="match status" value="1"/>
</dbReference>
<dbReference type="PANTHER" id="PTHR43399">
    <property type="entry name" value="SUBTILISIN-RELATED"/>
    <property type="match status" value="1"/>
</dbReference>
<proteinExistence type="inferred from homology"/>
<dbReference type="Proteomes" id="UP001172083">
    <property type="component" value="Unassembled WGS sequence"/>
</dbReference>
<dbReference type="InterPro" id="IPR022398">
    <property type="entry name" value="Peptidase_S8_His-AS"/>
</dbReference>
<evidence type="ECO:0000256" key="4">
    <source>
        <dbReference type="ARBA" id="ARBA00022825"/>
    </source>
</evidence>
<dbReference type="InterPro" id="IPR015500">
    <property type="entry name" value="Peptidase_S8_subtilisin-rel"/>
</dbReference>
<evidence type="ECO:0000313" key="10">
    <source>
        <dbReference type="Proteomes" id="UP001172083"/>
    </source>
</evidence>
<keyword evidence="2 5" id="KW-0645">Protease</keyword>
<dbReference type="PROSITE" id="PS00136">
    <property type="entry name" value="SUBTILASE_ASP"/>
    <property type="match status" value="1"/>
</dbReference>
<name>A0ABT8L2R1_9BACT</name>
<dbReference type="Gene3D" id="3.40.50.200">
    <property type="entry name" value="Peptidase S8/S53 domain"/>
    <property type="match status" value="2"/>
</dbReference>
<evidence type="ECO:0000256" key="3">
    <source>
        <dbReference type="ARBA" id="ARBA00022801"/>
    </source>
</evidence>
<dbReference type="InterPro" id="IPR034080">
    <property type="entry name" value="Protease_P7-like_dom"/>
</dbReference>
<feature type="domain" description="Peptidase S8/S53" evidence="8">
    <location>
        <begin position="70"/>
        <end position="494"/>
    </location>
</feature>
<dbReference type="EC" id="3.4.-.-" evidence="9"/>
<keyword evidence="7" id="KW-0732">Signal</keyword>
<dbReference type="InterPro" id="IPR036852">
    <property type="entry name" value="Peptidase_S8/S53_dom_sf"/>
</dbReference>
<dbReference type="PROSITE" id="PS00138">
    <property type="entry name" value="SUBTILASE_SER"/>
    <property type="match status" value="1"/>
</dbReference>
<dbReference type="InterPro" id="IPR000209">
    <property type="entry name" value="Peptidase_S8/S53_dom"/>
</dbReference>
<dbReference type="PROSITE" id="PS00137">
    <property type="entry name" value="SUBTILASE_HIS"/>
    <property type="match status" value="1"/>
</dbReference>
<reference evidence="9" key="1">
    <citation type="submission" date="2023-06" db="EMBL/GenBank/DDBJ databases">
        <title>Genomic of Agaribacillus aureum.</title>
        <authorList>
            <person name="Wang G."/>
        </authorList>
    </citation>
    <scope>NUCLEOTIDE SEQUENCE</scope>
    <source>
        <strain evidence="9">BMA12</strain>
    </source>
</reference>
<feature type="active site" description="Charge relay system" evidence="5">
    <location>
        <position position="460"/>
    </location>
</feature>
<evidence type="ECO:0000256" key="6">
    <source>
        <dbReference type="RuleBase" id="RU003355"/>
    </source>
</evidence>
<sequence>MRVKILMVFGLAVLAANAKADRFTNDVYIPGDTLEKAPDNWFHLDPKADEINGVSSIKAYQELLKGKKSNTVIVAVIDSGIDIDHEDLKNVIWVNEDEIAGNGIDDDKNGYVDDIHGWNFIGGADGNVEKDTYEITREYGRLLKKFKGLSEDDMKADKEYDYFKKLEQEYTKTVSDLESKYNNFKGFYENYKLAKKLMEAYVGTEKLTPEDLESVNSSDEKVNAAKQMMKYIYDSGIDESEFDKGNDYFDAGLNYGYNLSYNPRDIIGDNYEDPDDRYYGNNNVKGEFNFHGTHVAGIIAAQRDNSLGINGIADNVKIMAIRAVPNGDERDKDIANSIRYAVDNGAQIINMSFGKSYSPYKDAVDEAVNYAEENNVLLIHAAGNNSKNIDTKEHFPTRTYSSGKKAGNWLEIGALSWKNGKESVATFSNYGKNEVDVFAPGVDIYSTAPEQEYKNASGTSMAAPVTAGVAAMLLSYFPKLTSKQVRDIIVQSSLKYDKLKVLKPGSENEEVLFTELSRTGGMINAFEAVKLASKVVKNKKKLKAY</sequence>
<dbReference type="Pfam" id="PF00082">
    <property type="entry name" value="Peptidase_S8"/>
    <property type="match status" value="1"/>
</dbReference>
<dbReference type="EMBL" id="JAUJEB010000001">
    <property type="protein sequence ID" value="MDN5211531.1"/>
    <property type="molecule type" value="Genomic_DNA"/>
</dbReference>
<dbReference type="InterPro" id="IPR051048">
    <property type="entry name" value="Peptidase_S8/S53_subtilisin"/>
</dbReference>
<feature type="active site" description="Charge relay system" evidence="5">
    <location>
        <position position="291"/>
    </location>
</feature>
<evidence type="ECO:0000256" key="7">
    <source>
        <dbReference type="SAM" id="SignalP"/>
    </source>
</evidence>
<evidence type="ECO:0000256" key="2">
    <source>
        <dbReference type="ARBA" id="ARBA00022670"/>
    </source>
</evidence>
<dbReference type="RefSeq" id="WP_346756863.1">
    <property type="nucleotide sequence ID" value="NZ_JAUJEB010000001.1"/>
</dbReference>
<organism evidence="9 10">
    <name type="scientific">Agaribacillus aureus</name>
    <dbReference type="NCBI Taxonomy" id="3051825"/>
    <lineage>
        <taxon>Bacteria</taxon>
        <taxon>Pseudomonadati</taxon>
        <taxon>Bacteroidota</taxon>
        <taxon>Cytophagia</taxon>
        <taxon>Cytophagales</taxon>
        <taxon>Splendidivirgaceae</taxon>
        <taxon>Agaribacillus</taxon>
    </lineage>
</organism>
<dbReference type="PRINTS" id="PR00723">
    <property type="entry name" value="SUBTILISIN"/>
</dbReference>
<gene>
    <name evidence="9" type="ORF">QQ020_05700</name>
</gene>
<protein>
    <submittedName>
        <fullName evidence="9">S8 family peptidase</fullName>
        <ecNumber evidence="9">3.4.-.-</ecNumber>
    </submittedName>
</protein>
<feature type="active site" description="Charge relay system" evidence="5">
    <location>
        <position position="78"/>
    </location>
</feature>
<keyword evidence="3 5" id="KW-0378">Hydrolase</keyword>
<evidence type="ECO:0000256" key="1">
    <source>
        <dbReference type="ARBA" id="ARBA00011073"/>
    </source>
</evidence>
<dbReference type="PANTHER" id="PTHR43399:SF4">
    <property type="entry name" value="CELL WALL-ASSOCIATED PROTEASE"/>
    <property type="match status" value="1"/>
</dbReference>
<dbReference type="PROSITE" id="PS51892">
    <property type="entry name" value="SUBTILASE"/>
    <property type="match status" value="1"/>
</dbReference>
<dbReference type="InterPro" id="IPR023828">
    <property type="entry name" value="Peptidase_S8_Ser-AS"/>
</dbReference>
<dbReference type="CDD" id="cd07483">
    <property type="entry name" value="Peptidases_S8_Subtilisin_Novo-like"/>
    <property type="match status" value="1"/>
</dbReference>
<evidence type="ECO:0000313" key="9">
    <source>
        <dbReference type="EMBL" id="MDN5211531.1"/>
    </source>
</evidence>
<comment type="caution">
    <text evidence="9">The sequence shown here is derived from an EMBL/GenBank/DDBJ whole genome shotgun (WGS) entry which is preliminary data.</text>
</comment>
<keyword evidence="10" id="KW-1185">Reference proteome</keyword>
<feature type="signal peptide" evidence="7">
    <location>
        <begin position="1"/>
        <end position="20"/>
    </location>
</feature>
<evidence type="ECO:0000256" key="5">
    <source>
        <dbReference type="PROSITE-ProRule" id="PRU01240"/>
    </source>
</evidence>
<feature type="chain" id="PRO_5046784014" evidence="7">
    <location>
        <begin position="21"/>
        <end position="545"/>
    </location>
</feature>
<dbReference type="GO" id="GO:0016787">
    <property type="term" value="F:hydrolase activity"/>
    <property type="evidence" value="ECO:0007669"/>
    <property type="project" value="UniProtKB-KW"/>
</dbReference>
<keyword evidence="4 5" id="KW-0720">Serine protease</keyword>
<accession>A0ABT8L2R1</accession>
<evidence type="ECO:0000259" key="8">
    <source>
        <dbReference type="Pfam" id="PF00082"/>
    </source>
</evidence>